<dbReference type="PANTHER" id="PTHR34450:SF9">
    <property type="entry name" value="DEFENSIN-LIKE PROTEIN 242-RELATED"/>
    <property type="match status" value="1"/>
</dbReference>
<evidence type="ECO:0000256" key="3">
    <source>
        <dbReference type="ARBA" id="ARBA00022525"/>
    </source>
</evidence>
<gene>
    <name evidence="5" type="ORF">MtrunA17_Chr7g0220561</name>
</gene>
<keyword evidence="4" id="KW-0732">Signal</keyword>
<comment type="caution">
    <text evidence="5">The sequence shown here is derived from an EMBL/GenBank/DDBJ whole genome shotgun (WGS) entry which is preliminary data.</text>
</comment>
<dbReference type="Gramene" id="rna38675">
    <property type="protein sequence ID" value="RHN44546.1"/>
    <property type="gene ID" value="gene38675"/>
</dbReference>
<organism evidence="5">
    <name type="scientific">Medicago truncatula</name>
    <name type="common">Barrel medic</name>
    <name type="synonym">Medicago tribuloides</name>
    <dbReference type="NCBI Taxonomy" id="3880"/>
    <lineage>
        <taxon>Eukaryota</taxon>
        <taxon>Viridiplantae</taxon>
        <taxon>Streptophyta</taxon>
        <taxon>Embryophyta</taxon>
        <taxon>Tracheophyta</taxon>
        <taxon>Spermatophyta</taxon>
        <taxon>Magnoliopsida</taxon>
        <taxon>eudicotyledons</taxon>
        <taxon>Gunneridae</taxon>
        <taxon>Pentapetalae</taxon>
        <taxon>rosids</taxon>
        <taxon>fabids</taxon>
        <taxon>Fabales</taxon>
        <taxon>Fabaceae</taxon>
        <taxon>Papilionoideae</taxon>
        <taxon>50 kb inversion clade</taxon>
        <taxon>NPAAA clade</taxon>
        <taxon>Hologalegina</taxon>
        <taxon>IRL clade</taxon>
        <taxon>Trifolieae</taxon>
        <taxon>Medicago</taxon>
    </lineage>
</organism>
<evidence type="ECO:0000313" key="5">
    <source>
        <dbReference type="EMBL" id="RHN44546.1"/>
    </source>
</evidence>
<proteinExistence type="inferred from homology"/>
<keyword evidence="3" id="KW-0964">Secreted</keyword>
<dbReference type="InterPro" id="IPR010682">
    <property type="entry name" value="SCRL"/>
</dbReference>
<evidence type="ECO:0000256" key="4">
    <source>
        <dbReference type="ARBA" id="ARBA00022729"/>
    </source>
</evidence>
<name>A0A396GTS9_MEDTR</name>
<dbReference type="Pfam" id="PF06876">
    <property type="entry name" value="SCRL"/>
    <property type="match status" value="1"/>
</dbReference>
<comment type="subcellular location">
    <subcellularLocation>
        <location evidence="1">Secreted</location>
    </subcellularLocation>
</comment>
<dbReference type="EMBL" id="PSQE01000007">
    <property type="protein sequence ID" value="RHN44546.1"/>
    <property type="molecule type" value="Genomic_DNA"/>
</dbReference>
<protein>
    <recommendedName>
        <fullName evidence="6">SCR-like protein</fullName>
    </recommendedName>
</protein>
<dbReference type="Proteomes" id="UP000265566">
    <property type="component" value="Chromosome 7"/>
</dbReference>
<comment type="similarity">
    <text evidence="2">Belongs to the DEFL family.</text>
</comment>
<dbReference type="AlphaFoldDB" id="A0A396GTS9"/>
<evidence type="ECO:0000256" key="2">
    <source>
        <dbReference type="ARBA" id="ARBA00006722"/>
    </source>
</evidence>
<accession>A0A396GTS9</accession>
<evidence type="ECO:0008006" key="6">
    <source>
        <dbReference type="Google" id="ProtNLM"/>
    </source>
</evidence>
<dbReference type="GO" id="GO:0007165">
    <property type="term" value="P:signal transduction"/>
    <property type="evidence" value="ECO:0007669"/>
    <property type="project" value="InterPro"/>
</dbReference>
<sequence length="114" mass="12680">MLISKLNSLVKLFHHHIFVVNNILGVAHTDGFATSCPRHMDFRGQCQNSRLCGVDFNGALGASAMVQQCACKDVSKNRHRCTCCVRCEIGIDEKTAIPSRHSRHSGDYIPKCHK</sequence>
<dbReference type="GO" id="GO:0005576">
    <property type="term" value="C:extracellular region"/>
    <property type="evidence" value="ECO:0007669"/>
    <property type="project" value="UniProtKB-SubCell"/>
</dbReference>
<dbReference type="PANTHER" id="PTHR34450">
    <property type="entry name" value="DEFENSIN-LIKE PROTEIN 245-RELATED"/>
    <property type="match status" value="1"/>
</dbReference>
<reference evidence="5" key="1">
    <citation type="journal article" date="2018" name="Nat. Plants">
        <title>Whole-genome landscape of Medicago truncatula symbiotic genes.</title>
        <authorList>
            <person name="Pecrix Y."/>
            <person name="Gamas P."/>
            <person name="Carrere S."/>
        </authorList>
    </citation>
    <scope>NUCLEOTIDE SEQUENCE</scope>
    <source>
        <tissue evidence="5">Leaves</tissue>
    </source>
</reference>
<evidence type="ECO:0000256" key="1">
    <source>
        <dbReference type="ARBA" id="ARBA00004613"/>
    </source>
</evidence>